<keyword evidence="1" id="KW-0812">Transmembrane</keyword>
<comment type="caution">
    <text evidence="3">The sequence shown here is derived from an EMBL/GenBank/DDBJ whole genome shotgun (WGS) entry which is preliminary data.</text>
</comment>
<dbReference type="PANTHER" id="PTHR14969:SF13">
    <property type="entry name" value="AT30094P"/>
    <property type="match status" value="1"/>
</dbReference>
<dbReference type="CDD" id="cd03394">
    <property type="entry name" value="PAP2_like_5"/>
    <property type="match status" value="1"/>
</dbReference>
<feature type="domain" description="Phosphatidic acid phosphatase type 2/haloperoxidase" evidence="2">
    <location>
        <begin position="124"/>
        <end position="225"/>
    </location>
</feature>
<dbReference type="EMBL" id="LAZR01006360">
    <property type="protein sequence ID" value="KKM92679.1"/>
    <property type="molecule type" value="Genomic_DNA"/>
</dbReference>
<feature type="transmembrane region" description="Helical" evidence="1">
    <location>
        <begin position="206"/>
        <end position="227"/>
    </location>
</feature>
<feature type="transmembrane region" description="Helical" evidence="1">
    <location>
        <begin position="21"/>
        <end position="41"/>
    </location>
</feature>
<evidence type="ECO:0000313" key="3">
    <source>
        <dbReference type="EMBL" id="KKM92679.1"/>
    </source>
</evidence>
<protein>
    <recommendedName>
        <fullName evidence="2">Phosphatidic acid phosphatase type 2/haloperoxidase domain-containing protein</fullName>
    </recommendedName>
</protein>
<proteinExistence type="predicted"/>
<sequence>SVFNLSTLWYKKYLVQSYHMNCKIFLAIFFLLVSTIGYSQIDTVHIKPKRTLLYKSILPAGLIASGILLSDSKFEKSLNRETRNRVGNSFNYGIDEYTRFAPTALMYIGDLAGVEAKNHWFDQTKNMTLSIIITDIITNTMKRHIYKVRPDGSNAKSFPSGHSSLTFTSAAVLYEEFSDTSPLLAYSGYGFAAVTGSFRMLNNRHYLSDVLAGAGIGILVAKLVYHFDYLFKWNPFLKSKDMTLIPRYEHGTAGIYFSKTF</sequence>
<organism evidence="3">
    <name type="scientific">marine sediment metagenome</name>
    <dbReference type="NCBI Taxonomy" id="412755"/>
    <lineage>
        <taxon>unclassified sequences</taxon>
        <taxon>metagenomes</taxon>
        <taxon>ecological metagenomes</taxon>
    </lineage>
</organism>
<dbReference type="SUPFAM" id="SSF48317">
    <property type="entry name" value="Acid phosphatase/Vanadium-dependent haloperoxidase"/>
    <property type="match status" value="1"/>
</dbReference>
<feature type="non-terminal residue" evidence="3">
    <location>
        <position position="1"/>
    </location>
</feature>
<name>A0A0F9LCT7_9ZZZZ</name>
<evidence type="ECO:0000259" key="2">
    <source>
        <dbReference type="SMART" id="SM00014"/>
    </source>
</evidence>
<accession>A0A0F9LCT7</accession>
<dbReference type="InterPro" id="IPR036938">
    <property type="entry name" value="PAP2/HPO_sf"/>
</dbReference>
<dbReference type="AlphaFoldDB" id="A0A0F9LCT7"/>
<evidence type="ECO:0000256" key="1">
    <source>
        <dbReference type="SAM" id="Phobius"/>
    </source>
</evidence>
<keyword evidence="1" id="KW-0472">Membrane</keyword>
<gene>
    <name evidence="3" type="ORF">LCGC14_1216090</name>
</gene>
<dbReference type="Pfam" id="PF01569">
    <property type="entry name" value="PAP2"/>
    <property type="match status" value="1"/>
</dbReference>
<dbReference type="SMART" id="SM00014">
    <property type="entry name" value="acidPPc"/>
    <property type="match status" value="1"/>
</dbReference>
<keyword evidence="1" id="KW-1133">Transmembrane helix</keyword>
<dbReference type="InterPro" id="IPR000326">
    <property type="entry name" value="PAP2/HPO"/>
</dbReference>
<reference evidence="3" key="1">
    <citation type="journal article" date="2015" name="Nature">
        <title>Complex archaea that bridge the gap between prokaryotes and eukaryotes.</title>
        <authorList>
            <person name="Spang A."/>
            <person name="Saw J.H."/>
            <person name="Jorgensen S.L."/>
            <person name="Zaremba-Niedzwiedzka K."/>
            <person name="Martijn J."/>
            <person name="Lind A.E."/>
            <person name="van Eijk R."/>
            <person name="Schleper C."/>
            <person name="Guy L."/>
            <person name="Ettema T.J."/>
        </authorList>
    </citation>
    <scope>NUCLEOTIDE SEQUENCE</scope>
</reference>
<dbReference type="Gene3D" id="1.20.144.10">
    <property type="entry name" value="Phosphatidic acid phosphatase type 2/haloperoxidase"/>
    <property type="match status" value="1"/>
</dbReference>
<dbReference type="PANTHER" id="PTHR14969">
    <property type="entry name" value="SPHINGOSINE-1-PHOSPHATE PHOSPHOHYDROLASE"/>
    <property type="match status" value="1"/>
</dbReference>